<organism evidence="1 2">
    <name type="scientific">Paramicrobacterium chengjingii</name>
    <dbReference type="NCBI Taxonomy" id="2769067"/>
    <lineage>
        <taxon>Bacteria</taxon>
        <taxon>Bacillati</taxon>
        <taxon>Actinomycetota</taxon>
        <taxon>Actinomycetes</taxon>
        <taxon>Micrococcales</taxon>
        <taxon>Microbacteriaceae</taxon>
        <taxon>Paramicrobacterium</taxon>
    </lineage>
</organism>
<accession>A0ABX6YK86</accession>
<sequence length="327" mass="35606">MSEQFAWVSDVSRGEWLRPMENEPFGSVPSLVPPGFEAYARIFHPATRDRPRVEGSWEGLDHEEYFTGTHDIEASLEIQSATWSQVAASFGTTMHAEAQYSRLMRSEDRDVDGSIAPDGWRYSGAHEGSIDANTLATASAVLARHTSTPDAGIAAIWEGWGGLVSSAGYARFFGWELSGNPLRDGLLTARLAAARWGRAIKASLPPREPAPGTGLLSREAAAGPRFGLHADTGRSYVLFEVGANDLADAAWTTRAPWIDDYRLAQSPSILWPDDHAWLLATEIDFDSTLVAGPTALIRELVQAHGIEALPLRPDANLSWDGDDVNRP</sequence>
<evidence type="ECO:0000313" key="2">
    <source>
        <dbReference type="Proteomes" id="UP000662814"/>
    </source>
</evidence>
<reference evidence="1 2" key="1">
    <citation type="submission" date="2020-12" db="EMBL/GenBank/DDBJ databases">
        <title>Microbacterium sp. HY060.</title>
        <authorList>
            <person name="Zhou J."/>
        </authorList>
    </citation>
    <scope>NUCLEOTIDE SEQUENCE [LARGE SCALE GENOMIC DNA]</scope>
    <source>
        <strain evidence="1 2">HY60</strain>
    </source>
</reference>
<keyword evidence="2" id="KW-1185">Reference proteome</keyword>
<dbReference type="RefSeq" id="WP_166985612.1">
    <property type="nucleotide sequence ID" value="NZ_CP061169.1"/>
</dbReference>
<proteinExistence type="predicted"/>
<dbReference type="Proteomes" id="UP000662814">
    <property type="component" value="Chromosome"/>
</dbReference>
<dbReference type="EMBL" id="CP061169">
    <property type="protein sequence ID" value="QPZ38760.1"/>
    <property type="molecule type" value="Genomic_DNA"/>
</dbReference>
<gene>
    <name evidence="1" type="ORF">HCR76_01225</name>
</gene>
<protein>
    <submittedName>
        <fullName evidence="1">Uncharacterized protein</fullName>
    </submittedName>
</protein>
<name>A0ABX6YK86_9MICO</name>
<evidence type="ECO:0000313" key="1">
    <source>
        <dbReference type="EMBL" id="QPZ38760.1"/>
    </source>
</evidence>